<accession>A0A1T3MAP5</accession>
<keyword evidence="4 5" id="KW-0472">Membrane</keyword>
<feature type="transmembrane region" description="Helical" evidence="5">
    <location>
        <begin position="321"/>
        <end position="343"/>
    </location>
</feature>
<dbReference type="InterPro" id="IPR002797">
    <property type="entry name" value="Polysacc_synth"/>
</dbReference>
<keyword evidence="3 5" id="KW-1133">Transmembrane helix</keyword>
<feature type="transmembrane region" description="Helical" evidence="5">
    <location>
        <begin position="379"/>
        <end position="401"/>
    </location>
</feature>
<feature type="transmembrane region" description="Helical" evidence="5">
    <location>
        <begin position="143"/>
        <end position="163"/>
    </location>
</feature>
<keyword evidence="2 5" id="KW-0812">Transmembrane</keyword>
<evidence type="ECO:0000313" key="6">
    <source>
        <dbReference type="EMBL" id="OPC61546.1"/>
    </source>
</evidence>
<name>A0A1T3MAP5_9FLAO</name>
<dbReference type="RefSeq" id="WP_078772981.1">
    <property type="nucleotide sequence ID" value="NZ_CBCSBR010000047.1"/>
</dbReference>
<comment type="caution">
    <text evidence="6">The sequence shown here is derived from an EMBL/GenBank/DDBJ whole genome shotgun (WGS) entry which is preliminary data.</text>
</comment>
<sequence>MTVLKNFIFNFLLLISQLLFPITVMPYTNRVLGPRTIGIFNLVDNFAQYFITIAALGISVYGVREISKSRNESKEKINKTFSELISINSILTILVLIVYFSFVFFNPTVKQNENYYLLGSIQVLMGLFSLEWFFQGLENFKFIAIRTFIVKALSIVAIFIFVTDVNDGLLYYFITVLTFVLTSVLNILFITKNIKYQFPSFLNLKKHIAPLLTFFTTKFMISIYVTMTTILLGFLSSDLDVGYFSIAFRIFNIVVIIVSSLTTVVLSKTALIATQDKSVYKELLNKIVVFNVFAGLPAAILVNLYASEFIYVLGGKLFKPAIFSLKVFSILIFVLPFSNLFALNILTPLKREKDFLIATIFGTVISLVLNFLLMPSWGYKGATISFLCTEITVAVILFYFAIKHQQFDIEYGFVIKTLLVCVFFIPVFYLVNFWIPNDAVSGAVGLSLSGLIYLLLQYFIVRNKIIVDVVNMLLTKSKIIKIE</sequence>
<evidence type="ECO:0000256" key="1">
    <source>
        <dbReference type="ARBA" id="ARBA00004141"/>
    </source>
</evidence>
<feature type="transmembrane region" description="Helical" evidence="5">
    <location>
        <begin position="441"/>
        <end position="461"/>
    </location>
</feature>
<dbReference type="EMBL" id="MAHX01000020">
    <property type="protein sequence ID" value="OPC61546.1"/>
    <property type="molecule type" value="Genomic_DNA"/>
</dbReference>
<feature type="transmembrane region" description="Helical" evidence="5">
    <location>
        <begin position="355"/>
        <end position="373"/>
    </location>
</feature>
<evidence type="ECO:0000256" key="4">
    <source>
        <dbReference type="ARBA" id="ARBA00023136"/>
    </source>
</evidence>
<dbReference type="PANTHER" id="PTHR43424">
    <property type="entry name" value="LOCUS PUTATIVE PROTEIN 1-RELATED"/>
    <property type="match status" value="1"/>
</dbReference>
<dbReference type="AlphaFoldDB" id="A0A1T3MAP5"/>
<feature type="transmembrane region" description="Helical" evidence="5">
    <location>
        <begin position="287"/>
        <end position="306"/>
    </location>
</feature>
<proteinExistence type="predicted"/>
<feature type="transmembrane region" description="Helical" evidence="5">
    <location>
        <begin position="241"/>
        <end position="266"/>
    </location>
</feature>
<evidence type="ECO:0000256" key="2">
    <source>
        <dbReference type="ARBA" id="ARBA00022692"/>
    </source>
</evidence>
<evidence type="ECO:0000313" key="7">
    <source>
        <dbReference type="Proteomes" id="UP000190813"/>
    </source>
</evidence>
<organism evidence="6 7">
    <name type="scientific">Elizabethkingia occulta</name>
    <dbReference type="NCBI Taxonomy" id="1867263"/>
    <lineage>
        <taxon>Bacteria</taxon>
        <taxon>Pseudomonadati</taxon>
        <taxon>Bacteroidota</taxon>
        <taxon>Flavobacteriia</taxon>
        <taxon>Flavobacteriales</taxon>
        <taxon>Weeksellaceae</taxon>
        <taxon>Elizabethkingia</taxon>
    </lineage>
</organism>
<dbReference type="Pfam" id="PF01943">
    <property type="entry name" value="Polysacc_synt"/>
    <property type="match status" value="1"/>
</dbReference>
<dbReference type="Proteomes" id="UP000190813">
    <property type="component" value="Unassembled WGS sequence"/>
</dbReference>
<protein>
    <submittedName>
        <fullName evidence="6">Uncharacterized protein</fullName>
    </submittedName>
</protein>
<feature type="transmembrane region" description="Helical" evidence="5">
    <location>
        <begin position="169"/>
        <end position="190"/>
    </location>
</feature>
<feature type="transmembrane region" description="Helical" evidence="5">
    <location>
        <begin position="46"/>
        <end position="63"/>
    </location>
</feature>
<keyword evidence="7" id="KW-1185">Reference proteome</keyword>
<reference evidence="6 7" key="1">
    <citation type="submission" date="2016-06" db="EMBL/GenBank/DDBJ databases">
        <title>Revisiting the taxonomy of the Elizabethkingia Genus based on Whole-Genome Sequencing, Optical Mapping, and MALDI-TOF.</title>
        <authorList>
            <person name="Nicholson A.C."/>
        </authorList>
    </citation>
    <scope>NUCLEOTIDE SEQUENCE [LARGE SCALE GENOMIC DNA]</scope>
    <source>
        <strain evidence="6 7">G4070</strain>
    </source>
</reference>
<feature type="transmembrane region" description="Helical" evidence="5">
    <location>
        <begin position="413"/>
        <end position="435"/>
    </location>
</feature>
<feature type="transmembrane region" description="Helical" evidence="5">
    <location>
        <begin position="211"/>
        <end position="235"/>
    </location>
</feature>
<dbReference type="GO" id="GO:0016020">
    <property type="term" value="C:membrane"/>
    <property type="evidence" value="ECO:0007669"/>
    <property type="project" value="UniProtKB-SubCell"/>
</dbReference>
<dbReference type="CDD" id="cd13128">
    <property type="entry name" value="MATE_Wzx_like"/>
    <property type="match status" value="1"/>
</dbReference>
<dbReference type="PANTHER" id="PTHR43424:SF1">
    <property type="entry name" value="LOCUS PUTATIVE PROTEIN 1-RELATED"/>
    <property type="match status" value="1"/>
</dbReference>
<dbReference type="InterPro" id="IPR052556">
    <property type="entry name" value="PolySynth_Transporter"/>
</dbReference>
<feature type="transmembrane region" description="Helical" evidence="5">
    <location>
        <begin position="7"/>
        <end position="26"/>
    </location>
</feature>
<evidence type="ECO:0000256" key="5">
    <source>
        <dbReference type="SAM" id="Phobius"/>
    </source>
</evidence>
<feature type="transmembrane region" description="Helical" evidence="5">
    <location>
        <begin position="115"/>
        <end position="134"/>
    </location>
</feature>
<gene>
    <name evidence="6" type="ORF">BAZ10_10590</name>
</gene>
<evidence type="ECO:0000256" key="3">
    <source>
        <dbReference type="ARBA" id="ARBA00022989"/>
    </source>
</evidence>
<feature type="transmembrane region" description="Helical" evidence="5">
    <location>
        <begin position="84"/>
        <end position="103"/>
    </location>
</feature>
<comment type="subcellular location">
    <subcellularLocation>
        <location evidence="1">Membrane</location>
        <topology evidence="1">Multi-pass membrane protein</topology>
    </subcellularLocation>
</comment>